<proteinExistence type="predicted"/>
<dbReference type="EMBL" id="SNRX01000060">
    <property type="protein sequence ID" value="KAA6300632.1"/>
    <property type="molecule type" value="Genomic_DNA"/>
</dbReference>
<dbReference type="AlphaFoldDB" id="A0A5M8NUU2"/>
<name>A0A5M8NUU2_9BACT</name>
<evidence type="ECO:0000313" key="2">
    <source>
        <dbReference type="Proteomes" id="UP000324575"/>
    </source>
</evidence>
<protein>
    <submittedName>
        <fullName evidence="1">Uncharacterized protein</fullName>
    </submittedName>
</protein>
<reference evidence="1 2" key="1">
    <citation type="submission" date="2019-03" db="EMBL/GenBank/DDBJ databases">
        <title>Single cell metagenomics reveals metabolic interactions within the superorganism composed of flagellate Streblomastix strix and complex community of Bacteroidetes bacteria on its surface.</title>
        <authorList>
            <person name="Treitli S.C."/>
            <person name="Kolisko M."/>
            <person name="Husnik F."/>
            <person name="Keeling P."/>
            <person name="Hampl V."/>
        </authorList>
    </citation>
    <scope>NUCLEOTIDE SEQUENCE [LARGE SCALE GENOMIC DNA]</scope>
    <source>
        <strain evidence="1">St1</strain>
    </source>
</reference>
<organism evidence="1 2">
    <name type="scientific">Candidatus Ordinivivax streblomastigis</name>
    <dbReference type="NCBI Taxonomy" id="2540710"/>
    <lineage>
        <taxon>Bacteria</taxon>
        <taxon>Pseudomonadati</taxon>
        <taxon>Bacteroidota</taxon>
        <taxon>Bacteroidia</taxon>
        <taxon>Bacteroidales</taxon>
        <taxon>Candidatus Ordinivivax</taxon>
    </lineage>
</organism>
<gene>
    <name evidence="1" type="ORF">EZS26_003216</name>
</gene>
<evidence type="ECO:0000313" key="1">
    <source>
        <dbReference type="EMBL" id="KAA6300632.1"/>
    </source>
</evidence>
<sequence length="40" mass="4635">MVFTLGRIFFFSLDKGMKKLYTLTVSYNGYSSKAYNTVDK</sequence>
<accession>A0A5M8NUU2</accession>
<dbReference type="Proteomes" id="UP000324575">
    <property type="component" value="Unassembled WGS sequence"/>
</dbReference>
<comment type="caution">
    <text evidence="1">The sequence shown here is derived from an EMBL/GenBank/DDBJ whole genome shotgun (WGS) entry which is preliminary data.</text>
</comment>